<proteinExistence type="predicted"/>
<keyword evidence="1" id="KW-0812">Transmembrane</keyword>
<keyword evidence="1" id="KW-1133">Transmembrane helix</keyword>
<gene>
    <name evidence="2" type="ORF">K8V56_06695</name>
</gene>
<evidence type="ECO:0000313" key="3">
    <source>
        <dbReference type="Proteomes" id="UP000698173"/>
    </source>
</evidence>
<feature type="transmembrane region" description="Helical" evidence="1">
    <location>
        <begin position="66"/>
        <end position="86"/>
    </location>
</feature>
<sequence length="87" mass="9378">MKVIGIVSVVLVFLLLVVLDKKHIQKALELLSVYWFRLAFAFLILFAMNVAGGFIGIYVPVNITSGVLLAILGIPGIAALCAFAVFL</sequence>
<organism evidence="2 3">
    <name type="scientific">Sporosarcina psychrophila</name>
    <name type="common">Bacillus psychrophilus</name>
    <dbReference type="NCBI Taxonomy" id="1476"/>
    <lineage>
        <taxon>Bacteria</taxon>
        <taxon>Bacillati</taxon>
        <taxon>Bacillota</taxon>
        <taxon>Bacilli</taxon>
        <taxon>Bacillales</taxon>
        <taxon>Caryophanaceae</taxon>
        <taxon>Sporosarcina</taxon>
    </lineage>
</organism>
<dbReference type="EMBL" id="DYWT01000110">
    <property type="protein sequence ID" value="HJF31454.1"/>
    <property type="molecule type" value="Genomic_DNA"/>
</dbReference>
<name>A0A921KE08_SPOPS</name>
<dbReference type="AlphaFoldDB" id="A0A921KE08"/>
<evidence type="ECO:0000313" key="2">
    <source>
        <dbReference type="EMBL" id="HJF31454.1"/>
    </source>
</evidence>
<evidence type="ECO:0000256" key="1">
    <source>
        <dbReference type="SAM" id="Phobius"/>
    </source>
</evidence>
<reference evidence="2" key="1">
    <citation type="journal article" date="2021" name="PeerJ">
        <title>Extensive microbial diversity within the chicken gut microbiome revealed by metagenomics and culture.</title>
        <authorList>
            <person name="Gilroy R."/>
            <person name="Ravi A."/>
            <person name="Getino M."/>
            <person name="Pursley I."/>
            <person name="Horton D.L."/>
            <person name="Alikhan N.F."/>
            <person name="Baker D."/>
            <person name="Gharbi K."/>
            <person name="Hall N."/>
            <person name="Watson M."/>
            <person name="Adriaenssens E.M."/>
            <person name="Foster-Nyarko E."/>
            <person name="Jarju S."/>
            <person name="Secka A."/>
            <person name="Antonio M."/>
            <person name="Oren A."/>
            <person name="Chaudhuri R.R."/>
            <person name="La Ragione R."/>
            <person name="Hildebrand F."/>
            <person name="Pallen M.J."/>
        </authorList>
    </citation>
    <scope>NUCLEOTIDE SEQUENCE</scope>
    <source>
        <strain evidence="2">CHK171-7178</strain>
    </source>
</reference>
<reference evidence="2" key="2">
    <citation type="submission" date="2021-09" db="EMBL/GenBank/DDBJ databases">
        <authorList>
            <person name="Gilroy R."/>
        </authorList>
    </citation>
    <scope>NUCLEOTIDE SEQUENCE</scope>
    <source>
        <strain evidence="2">CHK171-7178</strain>
    </source>
</reference>
<keyword evidence="1" id="KW-0472">Membrane</keyword>
<dbReference type="InterPro" id="IPR010001">
    <property type="entry name" value="BofA"/>
</dbReference>
<dbReference type="Pfam" id="PF07441">
    <property type="entry name" value="BofA"/>
    <property type="match status" value="1"/>
</dbReference>
<accession>A0A921KE08</accession>
<protein>
    <submittedName>
        <fullName evidence="2">Pro-sigmaK processing inhibitor BofA family protein</fullName>
    </submittedName>
</protein>
<comment type="caution">
    <text evidence="2">The sequence shown here is derived from an EMBL/GenBank/DDBJ whole genome shotgun (WGS) entry which is preliminary data.</text>
</comment>
<dbReference type="Proteomes" id="UP000698173">
    <property type="component" value="Unassembled WGS sequence"/>
</dbReference>
<feature type="transmembrane region" description="Helical" evidence="1">
    <location>
        <begin position="35"/>
        <end position="59"/>
    </location>
</feature>